<keyword evidence="2" id="KW-1185">Reference proteome</keyword>
<proteinExistence type="predicted"/>
<evidence type="ECO:0000313" key="2">
    <source>
        <dbReference type="Proteomes" id="UP000828941"/>
    </source>
</evidence>
<dbReference type="EMBL" id="CM039438">
    <property type="protein sequence ID" value="KAI4299801.1"/>
    <property type="molecule type" value="Genomic_DNA"/>
</dbReference>
<gene>
    <name evidence="1" type="ORF">L6164_033227</name>
</gene>
<dbReference type="Proteomes" id="UP000828941">
    <property type="component" value="Chromosome 13"/>
</dbReference>
<sequence>MLIDNPCFCKRMPISIKVPCTTLSGIILSSFMCHLLHSDKLGVDSIFTFSIELIMSSNFCNTSLLKYCYKISFADSGEAMSNYKSSSPTLTYNVITYIRA</sequence>
<evidence type="ECO:0000313" key="1">
    <source>
        <dbReference type="EMBL" id="KAI4299801.1"/>
    </source>
</evidence>
<protein>
    <submittedName>
        <fullName evidence="1">Uncharacterized protein</fullName>
    </submittedName>
</protein>
<comment type="caution">
    <text evidence="1">The sequence shown here is derived from an EMBL/GenBank/DDBJ whole genome shotgun (WGS) entry which is preliminary data.</text>
</comment>
<accession>A0ACB9KR68</accession>
<organism evidence="1 2">
    <name type="scientific">Bauhinia variegata</name>
    <name type="common">Purple orchid tree</name>
    <name type="synonym">Phanera variegata</name>
    <dbReference type="NCBI Taxonomy" id="167791"/>
    <lineage>
        <taxon>Eukaryota</taxon>
        <taxon>Viridiplantae</taxon>
        <taxon>Streptophyta</taxon>
        <taxon>Embryophyta</taxon>
        <taxon>Tracheophyta</taxon>
        <taxon>Spermatophyta</taxon>
        <taxon>Magnoliopsida</taxon>
        <taxon>eudicotyledons</taxon>
        <taxon>Gunneridae</taxon>
        <taxon>Pentapetalae</taxon>
        <taxon>rosids</taxon>
        <taxon>fabids</taxon>
        <taxon>Fabales</taxon>
        <taxon>Fabaceae</taxon>
        <taxon>Cercidoideae</taxon>
        <taxon>Cercideae</taxon>
        <taxon>Bauhiniinae</taxon>
        <taxon>Bauhinia</taxon>
    </lineage>
</organism>
<name>A0ACB9KR68_BAUVA</name>
<reference evidence="1 2" key="1">
    <citation type="journal article" date="2022" name="DNA Res.">
        <title>Chromosomal-level genome assembly of the orchid tree Bauhinia variegata (Leguminosae; Cercidoideae) supports the allotetraploid origin hypothesis of Bauhinia.</title>
        <authorList>
            <person name="Zhong Y."/>
            <person name="Chen Y."/>
            <person name="Zheng D."/>
            <person name="Pang J."/>
            <person name="Liu Y."/>
            <person name="Luo S."/>
            <person name="Meng S."/>
            <person name="Qian L."/>
            <person name="Wei D."/>
            <person name="Dai S."/>
            <person name="Zhou R."/>
        </authorList>
    </citation>
    <scope>NUCLEOTIDE SEQUENCE [LARGE SCALE GENOMIC DNA]</scope>
    <source>
        <strain evidence="1">BV-YZ2020</strain>
    </source>
</reference>